<dbReference type="Proteomes" id="UP000239560">
    <property type="component" value="Unassembled WGS sequence"/>
</dbReference>
<keyword evidence="2" id="KW-0472">Membrane</keyword>
<dbReference type="AlphaFoldDB" id="A0A0K3CNT3"/>
<accession>A0A0K3CNT3</accession>
<evidence type="ECO:0000313" key="6">
    <source>
        <dbReference type="Proteomes" id="UP000239560"/>
    </source>
</evidence>
<feature type="transmembrane region" description="Helical" evidence="2">
    <location>
        <begin position="45"/>
        <end position="66"/>
    </location>
</feature>
<evidence type="ECO:0000313" key="3">
    <source>
        <dbReference type="EMBL" id="CTR10145.1"/>
    </source>
</evidence>
<organism evidence="3 5">
    <name type="scientific">Rhodotorula toruloides</name>
    <name type="common">Yeast</name>
    <name type="synonym">Rhodosporidium toruloides</name>
    <dbReference type="NCBI Taxonomy" id="5286"/>
    <lineage>
        <taxon>Eukaryota</taxon>
        <taxon>Fungi</taxon>
        <taxon>Dikarya</taxon>
        <taxon>Basidiomycota</taxon>
        <taxon>Pucciniomycotina</taxon>
        <taxon>Microbotryomycetes</taxon>
        <taxon>Sporidiobolales</taxon>
        <taxon>Sporidiobolaceae</taxon>
        <taxon>Rhodotorula</taxon>
    </lineage>
</organism>
<dbReference type="EMBL" id="CWKI01000012">
    <property type="protein sequence ID" value="CTR10145.1"/>
    <property type="molecule type" value="Genomic_DNA"/>
</dbReference>
<feature type="compositionally biased region" description="Low complexity" evidence="1">
    <location>
        <begin position="196"/>
        <end position="211"/>
    </location>
</feature>
<dbReference type="Proteomes" id="UP000199069">
    <property type="component" value="Unassembled WGS sequence"/>
</dbReference>
<name>A0A0K3CNT3_RHOTO</name>
<feature type="transmembrane region" description="Helical" evidence="2">
    <location>
        <begin position="78"/>
        <end position="108"/>
    </location>
</feature>
<evidence type="ECO:0000256" key="2">
    <source>
        <dbReference type="SAM" id="Phobius"/>
    </source>
</evidence>
<sequence>MFSNWALVHTLLVGIACGTALLTFVLACAYTAKLNSNFEWYDPAAAELIAASVILLLSLPVLHFLFHRRNSTHVLSSILVELVLVFVLWCLFVGGAGALTSGFGWIYWGWTNTISGTGKATQAFAWLTWVDLTLLLAFLLTFAIFGHRNKGSQAWTQPIAYDSTTTTTGETRHAAMTTEAKNAPVGGGVGGGNMGTAAAPTQQQQPATTMV</sequence>
<keyword evidence="2" id="KW-1133">Transmembrane helix</keyword>
<reference evidence="4 6" key="2">
    <citation type="journal article" date="2018" name="Elife">
        <title>Functional genomics of lipid metabolism in the oleaginous yeast Rhodosporidium toruloides.</title>
        <authorList>
            <person name="Coradetti S.T."/>
            <person name="Pinel D."/>
            <person name="Geiselman G."/>
            <person name="Ito M."/>
            <person name="Mondo S."/>
            <person name="Reilly M.C."/>
            <person name="Cheng Y.F."/>
            <person name="Bauer S."/>
            <person name="Grigoriev I."/>
            <person name="Gladden J.M."/>
            <person name="Simmons B.A."/>
            <person name="Brem R."/>
            <person name="Arkin A.P."/>
            <person name="Skerker J.M."/>
        </authorList>
    </citation>
    <scope>NUCLEOTIDE SEQUENCE [LARGE SCALE GENOMIC DNA]</scope>
    <source>
        <strain evidence="4 6">NBRC 0880</strain>
    </source>
</reference>
<keyword evidence="2" id="KW-0812">Transmembrane</keyword>
<evidence type="ECO:0000256" key="1">
    <source>
        <dbReference type="SAM" id="MobiDB-lite"/>
    </source>
</evidence>
<evidence type="ECO:0000313" key="5">
    <source>
        <dbReference type="Proteomes" id="UP000199069"/>
    </source>
</evidence>
<feature type="region of interest" description="Disordered" evidence="1">
    <location>
        <begin position="181"/>
        <end position="211"/>
    </location>
</feature>
<dbReference type="OMA" id="WHWIREQ"/>
<feature type="compositionally biased region" description="Gly residues" evidence="1">
    <location>
        <begin position="185"/>
        <end position="194"/>
    </location>
</feature>
<protein>
    <submittedName>
        <fullName evidence="3">BY PROTMAP: gi|342321181|gb|EGU13116.1| Proteophosphoglycan ppg4 [Rhodotorula glutinis ATCC 204091]</fullName>
    </submittedName>
</protein>
<evidence type="ECO:0000313" key="4">
    <source>
        <dbReference type="EMBL" id="PRQ71394.1"/>
    </source>
</evidence>
<reference evidence="3 5" key="1">
    <citation type="submission" date="2015-07" db="EMBL/GenBank/DDBJ databases">
        <authorList>
            <person name="Cajimat M.N.B."/>
            <person name="Milazzo M.L."/>
            <person name="Fulhorst C.F."/>
        </authorList>
    </citation>
    <scope>NUCLEOTIDE SEQUENCE [LARGE SCALE GENOMIC DNA]</scope>
    <source>
        <strain evidence="3">Single colony</strain>
    </source>
</reference>
<dbReference type="STRING" id="5286.A0A0K3CNT3"/>
<dbReference type="OrthoDB" id="2529358at2759"/>
<feature type="transmembrane region" description="Helical" evidence="2">
    <location>
        <begin position="123"/>
        <end position="145"/>
    </location>
</feature>
<dbReference type="EMBL" id="LCTV02000012">
    <property type="protein sequence ID" value="PRQ71394.1"/>
    <property type="molecule type" value="Genomic_DNA"/>
</dbReference>
<gene>
    <name evidence="3" type="primary">FGENESH: predicted gene_12.166</name>
    <name evidence="4" type="ORF">AAT19DRAFT_10252</name>
    <name evidence="3" type="ORF">BN2166_0060060</name>
</gene>
<proteinExistence type="predicted"/>
<keyword evidence="5" id="KW-1185">Reference proteome</keyword>